<dbReference type="AlphaFoldDB" id="A0AA37KB23"/>
<evidence type="ECO:0000313" key="1">
    <source>
        <dbReference type="EMBL" id="GKH73449.1"/>
    </source>
</evidence>
<comment type="caution">
    <text evidence="1">The sequence shown here is derived from an EMBL/GenBank/DDBJ whole genome shotgun (WGS) entry which is preliminary data.</text>
</comment>
<sequence>MYAIFVKQNFLKNIDMGNMEIKNLDEARRIQEGVLNYYIGVICSGLYPQNNLPHLIFFEDVDDKGEPVFRKAEVIEILGATKEVVIKYKNGEKETINLSAINIDWLQDLANYQFRMYDLLEQGEPDTLPGCITYQIILSEFIDKYGCDDHEGRVLIGNKTNGEIITLMKELDDLSIDNQSDITFECGSFRVLEYSQGDAHYKLSEESLSQKLIDPGISEPYNKKCTALDDEFQFYVGNDFWEKSTLQKKLFILQEIFDVKL</sequence>
<accession>A0AA37KB23</accession>
<protein>
    <submittedName>
        <fullName evidence="1">Uncharacterized protein</fullName>
    </submittedName>
</protein>
<reference evidence="1" key="1">
    <citation type="submission" date="2022-01" db="EMBL/GenBank/DDBJ databases">
        <title>Novel bile acid biosynthetic pathways are enriched in the microbiome of centenarians.</title>
        <authorList>
            <person name="Sato Y."/>
            <person name="Atarashi K."/>
            <person name="Plichta R.D."/>
            <person name="Arai Y."/>
            <person name="Sasajima S."/>
            <person name="Kearney M.S."/>
            <person name="Suda W."/>
            <person name="Takeshita K."/>
            <person name="Sasaki T."/>
            <person name="Okamoto S."/>
            <person name="Skelly N.A."/>
            <person name="Okamura Y."/>
            <person name="Vlamakis H."/>
            <person name="Li Y."/>
            <person name="Tanoue T."/>
            <person name="Takei H."/>
            <person name="Nittono H."/>
            <person name="Narushima S."/>
            <person name="Irie J."/>
            <person name="Itoh H."/>
            <person name="Moriya K."/>
            <person name="Sugiura Y."/>
            <person name="Suematsu M."/>
            <person name="Moritoki N."/>
            <person name="Shibata S."/>
            <person name="Littman R.D."/>
            <person name="Fischbach A.M."/>
            <person name="Uwamino Y."/>
            <person name="Inoue T."/>
            <person name="Honda A."/>
            <person name="Hattori M."/>
            <person name="Murai T."/>
            <person name="Xavier J.R."/>
            <person name="Hirose N."/>
            <person name="Honda K."/>
        </authorList>
    </citation>
    <scope>NUCLEOTIDE SEQUENCE</scope>
    <source>
        <strain evidence="1">CE91-St3</strain>
    </source>
</reference>
<gene>
    <name evidence="1" type="ORF">CE91St3_33120</name>
</gene>
<organism evidence="1 2">
    <name type="scientific">Parabacteroides merdae</name>
    <dbReference type="NCBI Taxonomy" id="46503"/>
    <lineage>
        <taxon>Bacteria</taxon>
        <taxon>Pseudomonadati</taxon>
        <taxon>Bacteroidota</taxon>
        <taxon>Bacteroidia</taxon>
        <taxon>Bacteroidales</taxon>
        <taxon>Tannerellaceae</taxon>
        <taxon>Parabacteroides</taxon>
    </lineage>
</organism>
<dbReference type="EMBL" id="BQNZ01000003">
    <property type="protein sequence ID" value="GKH73449.1"/>
    <property type="molecule type" value="Genomic_DNA"/>
</dbReference>
<dbReference type="Proteomes" id="UP001055114">
    <property type="component" value="Unassembled WGS sequence"/>
</dbReference>
<evidence type="ECO:0000313" key="2">
    <source>
        <dbReference type="Proteomes" id="UP001055114"/>
    </source>
</evidence>
<name>A0AA37KB23_9BACT</name>
<proteinExistence type="predicted"/>